<evidence type="ECO:0008006" key="3">
    <source>
        <dbReference type="Google" id="ProtNLM"/>
    </source>
</evidence>
<dbReference type="InterPro" id="IPR036397">
    <property type="entry name" value="RNaseH_sf"/>
</dbReference>
<protein>
    <recommendedName>
        <fullName evidence="3">Histone-lysine N-methyltransferase SETMAR</fullName>
    </recommendedName>
</protein>
<dbReference type="InterPro" id="IPR052709">
    <property type="entry name" value="Transposase-MT_Hybrid"/>
</dbReference>
<dbReference type="Proteomes" id="UP001148838">
    <property type="component" value="Unassembled WGS sequence"/>
</dbReference>
<evidence type="ECO:0000313" key="1">
    <source>
        <dbReference type="EMBL" id="KAJ4435803.1"/>
    </source>
</evidence>
<name>A0ABQ8SP71_PERAM</name>
<dbReference type="PANTHER" id="PTHR46060:SF1">
    <property type="entry name" value="MARINER MOS1 TRANSPOSASE-LIKE PROTEIN"/>
    <property type="match status" value="1"/>
</dbReference>
<dbReference type="EMBL" id="JAJSOF020000023">
    <property type="protein sequence ID" value="KAJ4435803.1"/>
    <property type="molecule type" value="Genomic_DNA"/>
</dbReference>
<keyword evidence="2" id="KW-1185">Reference proteome</keyword>
<proteinExistence type="predicted"/>
<reference evidence="1 2" key="1">
    <citation type="journal article" date="2022" name="Allergy">
        <title>Genome assembly and annotation of Periplaneta americana reveal a comprehensive cockroach allergen profile.</title>
        <authorList>
            <person name="Wang L."/>
            <person name="Xiong Q."/>
            <person name="Saelim N."/>
            <person name="Wang L."/>
            <person name="Nong W."/>
            <person name="Wan A.T."/>
            <person name="Shi M."/>
            <person name="Liu X."/>
            <person name="Cao Q."/>
            <person name="Hui J.H.L."/>
            <person name="Sookrung N."/>
            <person name="Leung T.F."/>
            <person name="Tungtrongchitr A."/>
            <person name="Tsui S.K.W."/>
        </authorList>
    </citation>
    <scope>NUCLEOTIDE SEQUENCE [LARGE SCALE GENOMIC DNA]</scope>
    <source>
        <strain evidence="1">PWHHKU_190912</strain>
    </source>
</reference>
<gene>
    <name evidence="1" type="ORF">ANN_18422</name>
</gene>
<organism evidence="1 2">
    <name type="scientific">Periplaneta americana</name>
    <name type="common">American cockroach</name>
    <name type="synonym">Blatta americana</name>
    <dbReference type="NCBI Taxonomy" id="6978"/>
    <lineage>
        <taxon>Eukaryota</taxon>
        <taxon>Metazoa</taxon>
        <taxon>Ecdysozoa</taxon>
        <taxon>Arthropoda</taxon>
        <taxon>Hexapoda</taxon>
        <taxon>Insecta</taxon>
        <taxon>Pterygota</taxon>
        <taxon>Neoptera</taxon>
        <taxon>Polyneoptera</taxon>
        <taxon>Dictyoptera</taxon>
        <taxon>Blattodea</taxon>
        <taxon>Blattoidea</taxon>
        <taxon>Blattidae</taxon>
        <taxon>Blattinae</taxon>
        <taxon>Periplaneta</taxon>
    </lineage>
</organism>
<evidence type="ECO:0000313" key="2">
    <source>
        <dbReference type="Proteomes" id="UP001148838"/>
    </source>
</evidence>
<accession>A0ABQ8SP71</accession>
<comment type="caution">
    <text evidence="1">The sequence shown here is derived from an EMBL/GenBank/DDBJ whole genome shotgun (WGS) entry which is preliminary data.</text>
</comment>
<dbReference type="Gene3D" id="3.30.420.10">
    <property type="entry name" value="Ribonuclease H-like superfamily/Ribonuclease H"/>
    <property type="match status" value="1"/>
</dbReference>
<dbReference type="PANTHER" id="PTHR46060">
    <property type="entry name" value="MARINER MOS1 TRANSPOSASE-LIKE PROTEIN"/>
    <property type="match status" value="1"/>
</dbReference>
<sequence length="81" mass="9682">MKQLLLQHDNALSHTSAMTTEHIQRLGFAVVDHPPYNPDLTPSDFHLFPKHKDHLRRHLFDSDYAVQTEVRLWFRYHSQTF</sequence>